<evidence type="ECO:0000256" key="1">
    <source>
        <dbReference type="ARBA" id="ARBA00022741"/>
    </source>
</evidence>
<keyword evidence="3" id="KW-1133">Transmembrane helix</keyword>
<keyword evidence="3" id="KW-0472">Membrane</keyword>
<protein>
    <submittedName>
        <fullName evidence="4">Uncharacterized protein</fullName>
    </submittedName>
</protein>
<feature type="transmembrane region" description="Helical" evidence="3">
    <location>
        <begin position="376"/>
        <end position="396"/>
    </location>
</feature>
<proteinExistence type="predicted"/>
<keyword evidence="1" id="KW-0547">Nucleotide-binding</keyword>
<gene>
    <name evidence="4" type="ORF">PR048_032898</name>
</gene>
<evidence type="ECO:0000313" key="4">
    <source>
        <dbReference type="EMBL" id="KAJ8867036.1"/>
    </source>
</evidence>
<keyword evidence="5" id="KW-1185">Reference proteome</keyword>
<accession>A0ABQ9G3I8</accession>
<feature type="transmembrane region" description="Helical" evidence="3">
    <location>
        <begin position="319"/>
        <end position="340"/>
    </location>
</feature>
<keyword evidence="2" id="KW-0456">Lyase</keyword>
<sequence>MLEMSPDCLNGGAWSDHCTITTRYISYKHNYPVLAGYKRLMKDIRSKFRGLRPNGGPELVLAYTVSLALEGIPAKLSLDLPNVVRGGDVLQKATPDGEVATTRVDLRRNSSVLWAEGTAVGLRNRSPSKMTKYVECWGADKPFANITESTLAKNIGLTVSTQRSSAPGLLVVASFFRSHHTHTHSPPVLPPILVPMTTTFPTEITTPNKFSCTVPICMHSNLLMSLDKTTNDDEPSVFCSQSISMIETNLLPGDNACLECRGWRKSEELNPVSLWFRKRQQEADYRDQPDPHFRRYVTYAFLLFLCVAAIQMLTVPRTVALWVSFGSAGAALLLLLYLCWLEGRCPAGLQSDTPREDNCACAGHVVSSSRWLRLSIFLLSASLVACCAVITLVRALTSRRHRPRSQIG</sequence>
<dbReference type="PANTHER" id="PTHR45627:SF12">
    <property type="entry name" value="ADENYLATE CYCLASE TYPE 2"/>
    <property type="match status" value="1"/>
</dbReference>
<evidence type="ECO:0000313" key="5">
    <source>
        <dbReference type="Proteomes" id="UP001159363"/>
    </source>
</evidence>
<comment type="caution">
    <text evidence="4">The sequence shown here is derived from an EMBL/GenBank/DDBJ whole genome shotgun (WGS) entry which is preliminary data.</text>
</comment>
<evidence type="ECO:0000256" key="3">
    <source>
        <dbReference type="SAM" id="Phobius"/>
    </source>
</evidence>
<dbReference type="PANTHER" id="PTHR45627">
    <property type="entry name" value="ADENYLATE CYCLASE TYPE 1"/>
    <property type="match status" value="1"/>
</dbReference>
<dbReference type="EMBL" id="JARBHB010000016">
    <property type="protein sequence ID" value="KAJ8867036.1"/>
    <property type="molecule type" value="Genomic_DNA"/>
</dbReference>
<reference evidence="4 5" key="1">
    <citation type="submission" date="2023-02" db="EMBL/GenBank/DDBJ databases">
        <title>LHISI_Scaffold_Assembly.</title>
        <authorList>
            <person name="Stuart O.P."/>
            <person name="Cleave R."/>
            <person name="Magrath M.J.L."/>
            <person name="Mikheyev A.S."/>
        </authorList>
    </citation>
    <scope>NUCLEOTIDE SEQUENCE [LARGE SCALE GENOMIC DNA]</scope>
    <source>
        <strain evidence="4">Daus_M_001</strain>
        <tissue evidence="4">Leg muscle</tissue>
    </source>
</reference>
<feature type="transmembrane region" description="Helical" evidence="3">
    <location>
        <begin position="296"/>
        <end position="313"/>
    </location>
</feature>
<keyword evidence="3" id="KW-0812">Transmembrane</keyword>
<organism evidence="4 5">
    <name type="scientific">Dryococelus australis</name>
    <dbReference type="NCBI Taxonomy" id="614101"/>
    <lineage>
        <taxon>Eukaryota</taxon>
        <taxon>Metazoa</taxon>
        <taxon>Ecdysozoa</taxon>
        <taxon>Arthropoda</taxon>
        <taxon>Hexapoda</taxon>
        <taxon>Insecta</taxon>
        <taxon>Pterygota</taxon>
        <taxon>Neoptera</taxon>
        <taxon>Polyneoptera</taxon>
        <taxon>Phasmatodea</taxon>
        <taxon>Verophasmatodea</taxon>
        <taxon>Anareolatae</taxon>
        <taxon>Phasmatidae</taxon>
        <taxon>Eurycanthinae</taxon>
        <taxon>Dryococelus</taxon>
    </lineage>
</organism>
<name>A0ABQ9G3I8_9NEOP</name>
<dbReference type="Proteomes" id="UP001159363">
    <property type="component" value="Chromosome 15"/>
</dbReference>
<evidence type="ECO:0000256" key="2">
    <source>
        <dbReference type="ARBA" id="ARBA00023239"/>
    </source>
</evidence>